<gene>
    <name evidence="9" type="ORF">BSAL_47220</name>
</gene>
<proteinExistence type="inferred from homology"/>
<reference evidence="10" key="1">
    <citation type="submission" date="2015-09" db="EMBL/GenBank/DDBJ databases">
        <authorList>
            <consortium name="Pathogen Informatics"/>
        </authorList>
    </citation>
    <scope>NUCLEOTIDE SEQUENCE [LARGE SCALE GENOMIC DNA]</scope>
    <source>
        <strain evidence="10">Lake Konstanz</strain>
    </source>
</reference>
<comment type="similarity">
    <text evidence="1">Belongs to the Gfo/Idh/MocA family.</text>
</comment>
<dbReference type="Pfam" id="PF22725">
    <property type="entry name" value="GFO_IDH_MocA_C3"/>
    <property type="match status" value="1"/>
</dbReference>
<dbReference type="SUPFAM" id="SSF55347">
    <property type="entry name" value="Glyceraldehyde-3-phosphate dehydrogenase-like, C-terminal domain"/>
    <property type="match status" value="1"/>
</dbReference>
<organism evidence="9 10">
    <name type="scientific">Bodo saltans</name>
    <name type="common">Flagellated protozoan</name>
    <dbReference type="NCBI Taxonomy" id="75058"/>
    <lineage>
        <taxon>Eukaryota</taxon>
        <taxon>Discoba</taxon>
        <taxon>Euglenozoa</taxon>
        <taxon>Kinetoplastea</taxon>
        <taxon>Metakinetoplastina</taxon>
        <taxon>Eubodonida</taxon>
        <taxon>Bodonidae</taxon>
        <taxon>Bodo</taxon>
    </lineage>
</organism>
<sequence>MAEQTTTTTPPSPSSDKNSKKKVRLGIMSTAAVTRHILGVIAALNNNSQNDDSSRHDAFVTVAAVSSRDAVKASEFAAKHNIPRSYGSHEELLADPDVDAVYITMPNHVHSEWIIRSIAAGKHVLCEKPMVLSSEEAARVHEAHSHYCALHGRTLIVMEAVMSLYTPQTRQLENLLSSGSLGQLQYLRGSFQYNMTRNSFRSSSTKEGGGSLWDVGCYPIYLARYLLKQEPVSCSGTAVWSSDDHETNYDATFSGTLTFPGGVALHIDSSLVTPFGTASFELHGTKGSAILSNPFKPSSSADGIVVNVVDQETGKLSTTFLSSSPTAAALSTTTLDATNPYHGELRRFCDLVVMVSSNSSTEEVVVCSTNPQFALGQAQCMEALLQSARSGNTVALSGGFEGSSSKL</sequence>
<dbReference type="InterPro" id="IPR036291">
    <property type="entry name" value="NAD(P)-bd_dom_sf"/>
</dbReference>
<dbReference type="InterPro" id="IPR050984">
    <property type="entry name" value="Gfo/Idh/MocA_domain"/>
</dbReference>
<evidence type="ECO:0000256" key="1">
    <source>
        <dbReference type="ARBA" id="ARBA00010928"/>
    </source>
</evidence>
<dbReference type="AlphaFoldDB" id="A0A0S4JVB2"/>
<keyword evidence="10" id="KW-1185">Reference proteome</keyword>
<evidence type="ECO:0000256" key="4">
    <source>
        <dbReference type="ARBA" id="ARBA00042988"/>
    </source>
</evidence>
<evidence type="ECO:0000313" key="9">
    <source>
        <dbReference type="EMBL" id="CUG94245.1"/>
    </source>
</evidence>
<dbReference type="EMBL" id="CYKH01002227">
    <property type="protein sequence ID" value="CUG94245.1"/>
    <property type="molecule type" value="Genomic_DNA"/>
</dbReference>
<feature type="domain" description="GFO/IDH/MocA-like oxidoreductase" evidence="8">
    <location>
        <begin position="170"/>
        <end position="289"/>
    </location>
</feature>
<dbReference type="GO" id="GO:0000166">
    <property type="term" value="F:nucleotide binding"/>
    <property type="evidence" value="ECO:0007669"/>
    <property type="project" value="InterPro"/>
</dbReference>
<dbReference type="Proteomes" id="UP000051952">
    <property type="component" value="Unassembled WGS sequence"/>
</dbReference>
<evidence type="ECO:0000259" key="8">
    <source>
        <dbReference type="Pfam" id="PF22725"/>
    </source>
</evidence>
<evidence type="ECO:0000256" key="2">
    <source>
        <dbReference type="ARBA" id="ARBA00023002"/>
    </source>
</evidence>
<comment type="catalytic activity">
    <reaction evidence="5">
        <text>D-xylose + NADP(+) = D-xylono-1,5-lactone + NADPH + H(+)</text>
        <dbReference type="Rhea" id="RHEA:22000"/>
        <dbReference type="ChEBI" id="CHEBI:15378"/>
        <dbReference type="ChEBI" id="CHEBI:15867"/>
        <dbReference type="ChEBI" id="CHEBI:53455"/>
        <dbReference type="ChEBI" id="CHEBI:57783"/>
        <dbReference type="ChEBI" id="CHEBI:58349"/>
        <dbReference type="EC" id="1.1.1.179"/>
    </reaction>
</comment>
<evidence type="ECO:0000313" key="10">
    <source>
        <dbReference type="Proteomes" id="UP000051952"/>
    </source>
</evidence>
<dbReference type="Gene3D" id="3.30.360.10">
    <property type="entry name" value="Dihydrodipicolinate Reductase, domain 2"/>
    <property type="match status" value="1"/>
</dbReference>
<evidence type="ECO:0000256" key="6">
    <source>
        <dbReference type="SAM" id="MobiDB-lite"/>
    </source>
</evidence>
<dbReference type="OrthoDB" id="277322at2759"/>
<dbReference type="InterPro" id="IPR000683">
    <property type="entry name" value="Gfo/Idh/MocA-like_OxRdtase_N"/>
</dbReference>
<dbReference type="GO" id="GO:0047837">
    <property type="term" value="F:D-xylose 1-dehydrogenase (NADP+) activity"/>
    <property type="evidence" value="ECO:0007669"/>
    <property type="project" value="UniProtKB-EC"/>
</dbReference>
<name>A0A0S4JVB2_BODSA</name>
<feature type="region of interest" description="Disordered" evidence="6">
    <location>
        <begin position="1"/>
        <end position="22"/>
    </location>
</feature>
<evidence type="ECO:0000256" key="5">
    <source>
        <dbReference type="ARBA" id="ARBA00049233"/>
    </source>
</evidence>
<dbReference type="Gene3D" id="3.40.50.720">
    <property type="entry name" value="NAD(P)-binding Rossmann-like Domain"/>
    <property type="match status" value="1"/>
</dbReference>
<accession>A0A0S4JVB2</accession>
<dbReference type="PANTHER" id="PTHR22604">
    <property type="entry name" value="OXIDOREDUCTASES"/>
    <property type="match status" value="1"/>
</dbReference>
<dbReference type="VEuPathDB" id="TriTrypDB:BSAL_47220"/>
<dbReference type="PANTHER" id="PTHR22604:SF105">
    <property type="entry name" value="TRANS-1,2-DIHYDROBENZENE-1,2-DIOL DEHYDROGENASE"/>
    <property type="match status" value="1"/>
</dbReference>
<dbReference type="Pfam" id="PF01408">
    <property type="entry name" value="GFO_IDH_MocA"/>
    <property type="match status" value="1"/>
</dbReference>
<evidence type="ECO:0000259" key="7">
    <source>
        <dbReference type="Pfam" id="PF01408"/>
    </source>
</evidence>
<feature type="domain" description="Gfo/Idh/MocA-like oxidoreductase N-terminal" evidence="7">
    <location>
        <begin position="56"/>
        <end position="143"/>
    </location>
</feature>
<evidence type="ECO:0000256" key="3">
    <source>
        <dbReference type="ARBA" id="ARBA00038984"/>
    </source>
</evidence>
<keyword evidence="2" id="KW-0560">Oxidoreductase</keyword>
<dbReference type="EC" id="1.1.1.179" evidence="3"/>
<dbReference type="SUPFAM" id="SSF51735">
    <property type="entry name" value="NAD(P)-binding Rossmann-fold domains"/>
    <property type="match status" value="1"/>
</dbReference>
<dbReference type="InterPro" id="IPR055170">
    <property type="entry name" value="GFO_IDH_MocA-like_dom"/>
</dbReference>
<protein>
    <recommendedName>
        <fullName evidence="3">D-xylose 1-dehydrogenase (NADP(+), D-xylono-1,5-lactone-forming)</fullName>
        <ecNumber evidence="3">1.1.1.179</ecNumber>
    </recommendedName>
    <alternativeName>
        <fullName evidence="4">D-xylose-NADP dehydrogenase</fullName>
    </alternativeName>
</protein>